<gene>
    <name evidence="10" type="ORF">GCM10007301_42660</name>
</gene>
<sequence>MNGQVDTSGGEEADPLGFLQGPGQMADAIRRHDWSATPLGPPEGWPSALKTAAGIMLASRFPKAIVWGPSLTTLYNDAFLPILGHKPAPLGKPFSEIWAEAWDDISELQQRAYAGESVFIEDFPLLVNRLGVPEQTYFTFCYSPIRDERGRVAGMLDTVIESTTKVQAQQQLEVANKELEHRIRNTLGIVGGIAHQTFRSATSLPEARTQFTARLSALAGAHSALLRTQWETAPIESIVRGGLSPYHPPASQIHMTGEALDIPARLAQPLTLAINELAANALKYGALSTPEGTVRVWWHAGQPGSSEPFELNWEESGGPQVAAPSRKGFGTQLVRLLATEFGGEANVDYAPGGIRFQLRAPMNRIGIVSHA</sequence>
<dbReference type="EC" id="2.7.13.3" evidence="2"/>
<evidence type="ECO:0000313" key="10">
    <source>
        <dbReference type="EMBL" id="GGF78140.1"/>
    </source>
</evidence>
<comment type="catalytic activity">
    <reaction evidence="1">
        <text>ATP + protein L-histidine = ADP + protein N-phospho-L-histidine.</text>
        <dbReference type="EC" id="2.7.13.3"/>
    </reaction>
</comment>
<reference evidence="10" key="1">
    <citation type="journal article" date="2014" name="Int. J. Syst. Evol. Microbiol.">
        <title>Complete genome sequence of Corynebacterium casei LMG S-19264T (=DSM 44701T), isolated from a smear-ripened cheese.</title>
        <authorList>
            <consortium name="US DOE Joint Genome Institute (JGI-PGF)"/>
            <person name="Walter F."/>
            <person name="Albersmeier A."/>
            <person name="Kalinowski J."/>
            <person name="Ruckert C."/>
        </authorList>
    </citation>
    <scope>NUCLEOTIDE SEQUENCE</scope>
    <source>
        <strain evidence="10">CCM 7897</strain>
    </source>
</reference>
<evidence type="ECO:0000256" key="6">
    <source>
        <dbReference type="ARBA" id="ARBA00022777"/>
    </source>
</evidence>
<dbReference type="GO" id="GO:0004673">
    <property type="term" value="F:protein histidine kinase activity"/>
    <property type="evidence" value="ECO:0007669"/>
    <property type="project" value="UniProtKB-EC"/>
</dbReference>
<evidence type="ECO:0000256" key="8">
    <source>
        <dbReference type="SAM" id="MobiDB-lite"/>
    </source>
</evidence>
<dbReference type="Pfam" id="PF07536">
    <property type="entry name" value="HWE_HK"/>
    <property type="match status" value="1"/>
</dbReference>
<comment type="caution">
    <text evidence="10">The sequence shown here is derived from an EMBL/GenBank/DDBJ whole genome shotgun (WGS) entry which is preliminary data.</text>
</comment>
<evidence type="ECO:0000256" key="2">
    <source>
        <dbReference type="ARBA" id="ARBA00012438"/>
    </source>
</evidence>
<dbReference type="InterPro" id="IPR011102">
    <property type="entry name" value="Sig_transdc_His_kinase_HWE"/>
</dbReference>
<dbReference type="GO" id="GO:0005524">
    <property type="term" value="F:ATP binding"/>
    <property type="evidence" value="ECO:0007669"/>
    <property type="project" value="UniProtKB-KW"/>
</dbReference>
<dbReference type="Gene3D" id="3.30.450.20">
    <property type="entry name" value="PAS domain"/>
    <property type="match status" value="1"/>
</dbReference>
<dbReference type="AlphaFoldDB" id="A0A917CBB8"/>
<name>A0A917CBB8_9HYPH</name>
<protein>
    <recommendedName>
        <fullName evidence="2">histidine kinase</fullName>
        <ecNumber evidence="2">2.7.13.3</ecNumber>
    </recommendedName>
</protein>
<evidence type="ECO:0000259" key="9">
    <source>
        <dbReference type="SMART" id="SM00911"/>
    </source>
</evidence>
<keyword evidence="4" id="KW-0808">Transferase</keyword>
<evidence type="ECO:0000313" key="11">
    <source>
        <dbReference type="Proteomes" id="UP000606044"/>
    </source>
</evidence>
<evidence type="ECO:0000256" key="4">
    <source>
        <dbReference type="ARBA" id="ARBA00022679"/>
    </source>
</evidence>
<dbReference type="InterPro" id="IPR035965">
    <property type="entry name" value="PAS-like_dom_sf"/>
</dbReference>
<keyword evidence="5" id="KW-0547">Nucleotide-binding</keyword>
<feature type="region of interest" description="Disordered" evidence="8">
    <location>
        <begin position="1"/>
        <end position="22"/>
    </location>
</feature>
<evidence type="ECO:0000256" key="3">
    <source>
        <dbReference type="ARBA" id="ARBA00022553"/>
    </source>
</evidence>
<dbReference type="PANTHER" id="PTHR41523:SF7">
    <property type="entry name" value="HISTIDINE KINASE"/>
    <property type="match status" value="1"/>
</dbReference>
<dbReference type="PANTHER" id="PTHR41523">
    <property type="entry name" value="TWO-COMPONENT SYSTEM SENSOR PROTEIN"/>
    <property type="match status" value="1"/>
</dbReference>
<evidence type="ECO:0000256" key="7">
    <source>
        <dbReference type="ARBA" id="ARBA00022840"/>
    </source>
</evidence>
<organism evidence="10 11">
    <name type="scientific">Azorhizobium oxalatiphilum</name>
    <dbReference type="NCBI Taxonomy" id="980631"/>
    <lineage>
        <taxon>Bacteria</taxon>
        <taxon>Pseudomonadati</taxon>
        <taxon>Pseudomonadota</taxon>
        <taxon>Alphaproteobacteria</taxon>
        <taxon>Hyphomicrobiales</taxon>
        <taxon>Xanthobacteraceae</taxon>
        <taxon>Azorhizobium</taxon>
    </lineage>
</organism>
<keyword evidence="6 10" id="KW-0418">Kinase</keyword>
<dbReference type="Gene3D" id="3.30.565.10">
    <property type="entry name" value="Histidine kinase-like ATPase, C-terminal domain"/>
    <property type="match status" value="1"/>
</dbReference>
<dbReference type="Proteomes" id="UP000606044">
    <property type="component" value="Unassembled WGS sequence"/>
</dbReference>
<dbReference type="EMBL" id="BMCT01000007">
    <property type="protein sequence ID" value="GGF78140.1"/>
    <property type="molecule type" value="Genomic_DNA"/>
</dbReference>
<evidence type="ECO:0000256" key="1">
    <source>
        <dbReference type="ARBA" id="ARBA00000085"/>
    </source>
</evidence>
<accession>A0A917CBB8</accession>
<proteinExistence type="predicted"/>
<reference evidence="10" key="2">
    <citation type="submission" date="2020-09" db="EMBL/GenBank/DDBJ databases">
        <authorList>
            <person name="Sun Q."/>
            <person name="Sedlacek I."/>
        </authorList>
    </citation>
    <scope>NUCLEOTIDE SEQUENCE</scope>
    <source>
        <strain evidence="10">CCM 7897</strain>
    </source>
</reference>
<dbReference type="SUPFAM" id="SSF55785">
    <property type="entry name" value="PYP-like sensor domain (PAS domain)"/>
    <property type="match status" value="1"/>
</dbReference>
<dbReference type="RefSeq" id="WP_188582372.1">
    <property type="nucleotide sequence ID" value="NZ_BMCT01000007.1"/>
</dbReference>
<keyword evidence="11" id="KW-1185">Reference proteome</keyword>
<keyword evidence="3" id="KW-0597">Phosphoprotein</keyword>
<dbReference type="SMART" id="SM00911">
    <property type="entry name" value="HWE_HK"/>
    <property type="match status" value="1"/>
</dbReference>
<feature type="domain" description="Signal transduction histidine kinase HWE region" evidence="9">
    <location>
        <begin position="178"/>
        <end position="259"/>
    </location>
</feature>
<evidence type="ECO:0000256" key="5">
    <source>
        <dbReference type="ARBA" id="ARBA00022741"/>
    </source>
</evidence>
<keyword evidence="7" id="KW-0067">ATP-binding</keyword>
<dbReference type="InterPro" id="IPR036890">
    <property type="entry name" value="HATPase_C_sf"/>
</dbReference>